<dbReference type="Proteomes" id="UP001200513">
    <property type="component" value="Chromosome"/>
</dbReference>
<organism evidence="1">
    <name type="scientific">Candidatus Heimdallarchaeum endolithica</name>
    <dbReference type="NCBI Taxonomy" id="2876572"/>
    <lineage>
        <taxon>Archaea</taxon>
        <taxon>Promethearchaeati</taxon>
        <taxon>Candidatus Heimdallarchaeota</taxon>
        <taxon>Candidatus Heimdallarchaeia (ex Rinke et al. 2021) (nom. nud.)</taxon>
        <taxon>Candidatus Heimdallarchaeales</taxon>
        <taxon>Candidatus Heimdallarchaeaceae</taxon>
        <taxon>Candidatus Heimdallarchaeum</taxon>
    </lineage>
</organism>
<accession>A0A9Y1FPJ7</accession>
<name>A0A9Y1FPJ7_9ARCH</name>
<reference evidence="1" key="1">
    <citation type="journal article" date="2022" name="Nat. Microbiol.">
        <title>Unique mobile elements and scalable gene flow at the prokaryote-eukaryote boundary revealed by circularized Asgard archaea genomes.</title>
        <authorList>
            <person name="Wu F."/>
            <person name="Speth D.R."/>
            <person name="Philosof A."/>
            <person name="Cremiere A."/>
            <person name="Narayanan A."/>
            <person name="Barco R.A."/>
            <person name="Connon S.A."/>
            <person name="Amend J.P."/>
            <person name="Antoshechkin I.A."/>
            <person name="Orphan V.J."/>
        </authorList>
    </citation>
    <scope>NUCLEOTIDE SEQUENCE</scope>
    <source>
        <strain evidence="1">PR6</strain>
    </source>
</reference>
<gene>
    <name evidence="1" type="ORF">K9W46_02380</name>
</gene>
<dbReference type="EMBL" id="CP084167">
    <property type="protein sequence ID" value="UJG44039.1"/>
    <property type="molecule type" value="Genomic_DNA"/>
</dbReference>
<proteinExistence type="predicted"/>
<evidence type="ECO:0000313" key="1">
    <source>
        <dbReference type="EMBL" id="UJG44039.1"/>
    </source>
</evidence>
<dbReference type="AlphaFoldDB" id="A0A9Y1FPJ7"/>
<sequence>MKINLISKKKSLIFGVLLVLAISLSWGVRADSSMNLSITTANYCDIDGDGFEDDIYAEAVVKADNGFKFYYMEYSLIYPSGNVYSDEHTYYTFDSETTFVFSLTNAATESGWYTLEITLYVINGGGITILYDSLEFDPPGGSGDEPIGGGVSP</sequence>
<protein>
    <submittedName>
        <fullName evidence="1">Uncharacterized protein</fullName>
    </submittedName>
</protein>